<keyword evidence="5" id="KW-0238">DNA-binding</keyword>
<keyword evidence="6" id="KW-0804">Transcription</keyword>
<dbReference type="SMART" id="SM00448">
    <property type="entry name" value="REC"/>
    <property type="match status" value="1"/>
</dbReference>
<proteinExistence type="predicted"/>
<dbReference type="CDD" id="cd17574">
    <property type="entry name" value="REC_OmpR"/>
    <property type="match status" value="1"/>
</dbReference>
<dbReference type="Gene3D" id="3.30.565.10">
    <property type="entry name" value="Histidine kinase-like ATPase, C-terminal domain"/>
    <property type="match status" value="1"/>
</dbReference>
<evidence type="ECO:0000256" key="4">
    <source>
        <dbReference type="ARBA" id="ARBA00023015"/>
    </source>
</evidence>
<dbReference type="SMART" id="SM00342">
    <property type="entry name" value="HTH_ARAC"/>
    <property type="match status" value="1"/>
</dbReference>
<dbReference type="InterPro" id="IPR018060">
    <property type="entry name" value="HTH_AraC"/>
</dbReference>
<keyword evidence="11" id="KW-0808">Transferase</keyword>
<dbReference type="PROSITE" id="PS00041">
    <property type="entry name" value="HTH_ARAC_FAMILY_1"/>
    <property type="match status" value="1"/>
</dbReference>
<dbReference type="InterPro" id="IPR011123">
    <property type="entry name" value="Y_Y_Y"/>
</dbReference>
<evidence type="ECO:0000256" key="2">
    <source>
        <dbReference type="ARBA" id="ARBA00012438"/>
    </source>
</evidence>
<dbReference type="Gene3D" id="2.130.10.10">
    <property type="entry name" value="YVTN repeat-like/Quinoprotein amine dehydrogenase"/>
    <property type="match status" value="3"/>
</dbReference>
<dbReference type="Gene3D" id="3.40.50.2300">
    <property type="match status" value="1"/>
</dbReference>
<feature type="domain" description="Histidine kinase" evidence="9">
    <location>
        <begin position="871"/>
        <end position="1103"/>
    </location>
</feature>
<dbReference type="InterPro" id="IPR004358">
    <property type="entry name" value="Sig_transdc_His_kin-like_C"/>
</dbReference>
<dbReference type="Pfam" id="PF00512">
    <property type="entry name" value="HisKA"/>
    <property type="match status" value="1"/>
</dbReference>
<dbReference type="InterPro" id="IPR036097">
    <property type="entry name" value="HisK_dim/P_sf"/>
</dbReference>
<dbReference type="Pfam" id="PF07494">
    <property type="entry name" value="Reg_prop"/>
    <property type="match status" value="2"/>
</dbReference>
<evidence type="ECO:0000256" key="7">
    <source>
        <dbReference type="PROSITE-ProRule" id="PRU00169"/>
    </source>
</evidence>
<comment type="catalytic activity">
    <reaction evidence="1">
        <text>ATP + protein L-histidine = ADP + protein N-phospho-L-histidine.</text>
        <dbReference type="EC" id="2.7.13.3"/>
    </reaction>
</comment>
<keyword evidence="11" id="KW-0418">Kinase</keyword>
<dbReference type="InterPro" id="IPR015943">
    <property type="entry name" value="WD40/YVTN_repeat-like_dom_sf"/>
</dbReference>
<organism evidence="11 12">
    <name type="scientific">Hymenobacter glacieicola</name>
    <dbReference type="NCBI Taxonomy" id="1562124"/>
    <lineage>
        <taxon>Bacteria</taxon>
        <taxon>Pseudomonadati</taxon>
        <taxon>Bacteroidota</taxon>
        <taxon>Cytophagia</taxon>
        <taxon>Cytophagales</taxon>
        <taxon>Hymenobacteraceae</taxon>
        <taxon>Hymenobacter</taxon>
    </lineage>
</organism>
<gene>
    <name evidence="11" type="ORF">GCM10011378_07650</name>
</gene>
<evidence type="ECO:0000259" key="8">
    <source>
        <dbReference type="PROSITE" id="PS01124"/>
    </source>
</evidence>
<dbReference type="InterPro" id="IPR009057">
    <property type="entry name" value="Homeodomain-like_sf"/>
</dbReference>
<dbReference type="GO" id="GO:0016301">
    <property type="term" value="F:kinase activity"/>
    <property type="evidence" value="ECO:0007669"/>
    <property type="project" value="UniProtKB-KW"/>
</dbReference>
<dbReference type="EC" id="2.7.13.3" evidence="2"/>
<dbReference type="Pfam" id="PF02518">
    <property type="entry name" value="HATPase_c"/>
    <property type="match status" value="1"/>
</dbReference>
<accession>A0ABQ1WNB3</accession>
<keyword evidence="4" id="KW-0805">Transcription regulation</keyword>
<dbReference type="InterPro" id="IPR005467">
    <property type="entry name" value="His_kinase_dom"/>
</dbReference>
<dbReference type="InterPro" id="IPR001789">
    <property type="entry name" value="Sig_transdc_resp-reg_receiver"/>
</dbReference>
<keyword evidence="3 7" id="KW-0597">Phosphoprotein</keyword>
<dbReference type="SMART" id="SM00388">
    <property type="entry name" value="HisKA"/>
    <property type="match status" value="1"/>
</dbReference>
<dbReference type="PROSITE" id="PS01124">
    <property type="entry name" value="HTH_ARAC_FAMILY_2"/>
    <property type="match status" value="1"/>
</dbReference>
<evidence type="ECO:0000256" key="1">
    <source>
        <dbReference type="ARBA" id="ARBA00000085"/>
    </source>
</evidence>
<dbReference type="PROSITE" id="PS50109">
    <property type="entry name" value="HIS_KIN"/>
    <property type="match status" value="1"/>
</dbReference>
<dbReference type="InterPro" id="IPR036890">
    <property type="entry name" value="HATPase_C_sf"/>
</dbReference>
<dbReference type="Gene3D" id="2.60.40.10">
    <property type="entry name" value="Immunoglobulins"/>
    <property type="match status" value="1"/>
</dbReference>
<reference evidence="12" key="1">
    <citation type="journal article" date="2019" name="Int. J. Syst. Evol. Microbiol.">
        <title>The Global Catalogue of Microorganisms (GCM) 10K type strain sequencing project: providing services to taxonomists for standard genome sequencing and annotation.</title>
        <authorList>
            <consortium name="The Broad Institute Genomics Platform"/>
            <consortium name="The Broad Institute Genome Sequencing Center for Infectious Disease"/>
            <person name="Wu L."/>
            <person name="Ma J."/>
        </authorList>
    </citation>
    <scope>NUCLEOTIDE SEQUENCE [LARGE SCALE GENOMIC DNA]</scope>
    <source>
        <strain evidence="12">CGMCC 1.12990</strain>
    </source>
</reference>
<dbReference type="InterPro" id="IPR018062">
    <property type="entry name" value="HTH_AraC-typ_CS"/>
</dbReference>
<dbReference type="SUPFAM" id="SSF52172">
    <property type="entry name" value="CheY-like"/>
    <property type="match status" value="1"/>
</dbReference>
<evidence type="ECO:0000256" key="5">
    <source>
        <dbReference type="ARBA" id="ARBA00023125"/>
    </source>
</evidence>
<evidence type="ECO:0000256" key="3">
    <source>
        <dbReference type="ARBA" id="ARBA00022553"/>
    </source>
</evidence>
<dbReference type="SMART" id="SM00387">
    <property type="entry name" value="HATPase_c"/>
    <property type="match status" value="1"/>
</dbReference>
<name>A0ABQ1WNB3_9BACT</name>
<evidence type="ECO:0000313" key="11">
    <source>
        <dbReference type="EMBL" id="GGG33661.1"/>
    </source>
</evidence>
<sequence>MILGTVAAGWAQSVPGRLRFEHLTVDDGLLHSDAEAVTQDQEGFLWIGTNRGINRYDGYTLKAYTLPVNPSNGIAGSRIHALHVGRGGRLWAGAENAGLSWYDANHDRFRSLHDTKAPAAYAALARRLAQADVIALTSDAQGRLWVGTEHDGLFVLEVDAQAHVTSLRAVALAESGATTYPVLSLAASREGQIWFGTLGAGLRELHVGKTLPAQLTAARAPLPFATVRGLHLDRRGDLWIGTNQQVFWVERANRLALRALAAHPLPQPTRDIHAIHLDTFGQLWVGTDYGLYQWPAATTQGARLPVQAAKRNLFLPIRGDATSLQSERLHQIFEDRNQVLWLAAPAGGLNKVDLRQKPFGHLQQQVGPEPTLPNNYINTIYKEEARNLLWIGTRNGVSAYDLTRKTYRNYLSGPNSAEDKGVEVAAVVQDQAGTLWLGTRNRGLYTLRRHAGQPLLAPLSALTPQPDQVTPSVESMVQDRFGTMWVATINTGLHRLGADGRLLSTYRLGRGLPTDQCTYLLYDARQSVLWVSTRNVGLLKLQVTADSLVLLRRFSYEAGNPRSLSVNYVWPLLQDRQGTLWIGTLGGGLHRLVRDAQGRETVERCRQWLPESDVESILLDEFDNLWIGGTGLYRLNPRTRQYLRYDVADGLQSNSFKVGAATRAQDGTLFFGGINGLNYFRPQDIQANPYPPVVRITGLRLVNKPVAVGQEVNGRVLLTKALTHPQTITIRAAENDFSVEFVGLNYATPQKHQYAYQLVGYNPDWVRATPGQRTASFANLPAGSYTFRVKASNGDGKWSRVPATLHFRVLPPWWRSWWAYVLYAVVAASGILLYRRVEMAQQRLKSKLALEQFRVEKEKELTDLKLSFFTNVSHELRTPLTLMLGPVEELLTAASRFASQKGNILLLHKQAHKLLELVNQLLDFRKVEAGQVPLRACRADAVAFLTEVFLIFRHKAEERQLTYSLLAPPAPVPLYFDPSKLEIVLTNLVANAFKYTPAGGNVTLAATVVGQPEQEAHFGPDGLVDNYLQLQVADSGSGMTPTELHHIFDAYYQAAQTDTLRMLGTGIGLSLVKQFVERHHGEIHVTSVVNQGTAFTIRLPFGRAHLPDADVVAAAAEPQRPALPAYHLPAEFSEEVEETSTELPAASRHLLIVEDNDDLRQYLGQLFAADYEVTAVADGVEGWELTQNRLPDLVLSDIMMPRRNGLELCQLIKQHPKTLHIPVVLLTARTAAVHVLEGMETGADDYVSKPFDPKVLRATVAAILRNRARVREFYQRQVLLEPTEIVIPEADKLFLEKAMQVVENNLMEPEFNVQALIRELGMSQTFLYRRIKSLTGLSVVEFIRDIRLKRAAQLLAATPMRVSDVAYQVGMLDLKHFRTMFQKQFNLSPSEYAKLHRGGEPVAELPT</sequence>
<dbReference type="InterPro" id="IPR003594">
    <property type="entry name" value="HATPase_dom"/>
</dbReference>
<dbReference type="InterPro" id="IPR011006">
    <property type="entry name" value="CheY-like_superfamily"/>
</dbReference>
<dbReference type="Pfam" id="PF07495">
    <property type="entry name" value="Y_Y_Y"/>
    <property type="match status" value="1"/>
</dbReference>
<dbReference type="InterPro" id="IPR011110">
    <property type="entry name" value="Reg_prop"/>
</dbReference>
<feature type="domain" description="Response regulatory" evidence="10">
    <location>
        <begin position="1149"/>
        <end position="1264"/>
    </location>
</feature>
<feature type="domain" description="HTH araC/xylS-type" evidence="8">
    <location>
        <begin position="1296"/>
        <end position="1395"/>
    </location>
</feature>
<protein>
    <recommendedName>
        <fullName evidence="2">histidine kinase</fullName>
        <ecNumber evidence="2">2.7.13.3</ecNumber>
    </recommendedName>
</protein>
<dbReference type="PANTHER" id="PTHR43547">
    <property type="entry name" value="TWO-COMPONENT HISTIDINE KINASE"/>
    <property type="match status" value="1"/>
</dbReference>
<feature type="modified residue" description="4-aspartylphosphate" evidence="7">
    <location>
        <position position="1197"/>
    </location>
</feature>
<dbReference type="PRINTS" id="PR00344">
    <property type="entry name" value="BCTRLSENSOR"/>
</dbReference>
<dbReference type="SUPFAM" id="SSF63829">
    <property type="entry name" value="Calcium-dependent phosphotriesterase"/>
    <property type="match status" value="2"/>
</dbReference>
<dbReference type="InterPro" id="IPR003661">
    <property type="entry name" value="HisK_dim/P_dom"/>
</dbReference>
<dbReference type="Gene3D" id="1.10.287.130">
    <property type="match status" value="1"/>
</dbReference>
<evidence type="ECO:0000256" key="6">
    <source>
        <dbReference type="ARBA" id="ARBA00023163"/>
    </source>
</evidence>
<dbReference type="EMBL" id="BMGS01000002">
    <property type="protein sequence ID" value="GGG33661.1"/>
    <property type="molecule type" value="Genomic_DNA"/>
</dbReference>
<dbReference type="InterPro" id="IPR013783">
    <property type="entry name" value="Ig-like_fold"/>
</dbReference>
<dbReference type="SUPFAM" id="SSF47384">
    <property type="entry name" value="Homodimeric domain of signal transducing histidine kinase"/>
    <property type="match status" value="1"/>
</dbReference>
<evidence type="ECO:0000259" key="10">
    <source>
        <dbReference type="PROSITE" id="PS50110"/>
    </source>
</evidence>
<dbReference type="PANTHER" id="PTHR43547:SF2">
    <property type="entry name" value="HYBRID SIGNAL TRANSDUCTION HISTIDINE KINASE C"/>
    <property type="match status" value="1"/>
</dbReference>
<dbReference type="SUPFAM" id="SSF46689">
    <property type="entry name" value="Homeodomain-like"/>
    <property type="match status" value="1"/>
</dbReference>
<dbReference type="Proteomes" id="UP000601361">
    <property type="component" value="Unassembled WGS sequence"/>
</dbReference>
<dbReference type="CDD" id="cd00082">
    <property type="entry name" value="HisKA"/>
    <property type="match status" value="1"/>
</dbReference>
<dbReference type="Pfam" id="PF12833">
    <property type="entry name" value="HTH_18"/>
    <property type="match status" value="1"/>
</dbReference>
<dbReference type="Gene3D" id="1.10.10.60">
    <property type="entry name" value="Homeodomain-like"/>
    <property type="match status" value="1"/>
</dbReference>
<evidence type="ECO:0000313" key="12">
    <source>
        <dbReference type="Proteomes" id="UP000601361"/>
    </source>
</evidence>
<dbReference type="SUPFAM" id="SSF55874">
    <property type="entry name" value="ATPase domain of HSP90 chaperone/DNA topoisomerase II/histidine kinase"/>
    <property type="match status" value="1"/>
</dbReference>
<comment type="caution">
    <text evidence="11">The sequence shown here is derived from an EMBL/GenBank/DDBJ whole genome shotgun (WGS) entry which is preliminary data.</text>
</comment>
<keyword evidence="12" id="KW-1185">Reference proteome</keyword>
<dbReference type="PROSITE" id="PS50110">
    <property type="entry name" value="RESPONSE_REGULATORY"/>
    <property type="match status" value="1"/>
</dbReference>
<evidence type="ECO:0000259" key="9">
    <source>
        <dbReference type="PROSITE" id="PS50109"/>
    </source>
</evidence>
<dbReference type="Pfam" id="PF00072">
    <property type="entry name" value="Response_reg"/>
    <property type="match status" value="1"/>
</dbReference>